<feature type="domain" description="Cathepsin propeptide inhibitor" evidence="4">
    <location>
        <begin position="236"/>
        <end position="295"/>
    </location>
</feature>
<dbReference type="OrthoDB" id="10253408at2759"/>
<proteinExistence type="inferred from homology"/>
<dbReference type="InParanoid" id="E1ZJT3"/>
<evidence type="ECO:0000259" key="4">
    <source>
        <dbReference type="SMART" id="SM00848"/>
    </source>
</evidence>
<dbReference type="PROSITE" id="PS00139">
    <property type="entry name" value="THIOL_PROTEASE_CYS"/>
    <property type="match status" value="1"/>
</dbReference>
<keyword evidence="6" id="KW-1185">Reference proteome</keyword>
<dbReference type="InterPro" id="IPR013128">
    <property type="entry name" value="Peptidase_C1A"/>
</dbReference>
<dbReference type="KEGG" id="cvr:CHLNCDRAFT_136123"/>
<name>E1ZJT3_CHLVA</name>
<dbReference type="AlphaFoldDB" id="E1ZJT3"/>
<accession>E1ZJT3</accession>
<dbReference type="OMA" id="YEIDYTS"/>
<dbReference type="InterPro" id="IPR038765">
    <property type="entry name" value="Papain-like_cys_pep_sf"/>
</dbReference>
<dbReference type="InterPro" id="IPR025660">
    <property type="entry name" value="Pept_his_AS"/>
</dbReference>
<comment type="similarity">
    <text evidence="1">Belongs to the peptidase C1 family.</text>
</comment>
<dbReference type="SUPFAM" id="SSF54001">
    <property type="entry name" value="Cysteine proteinases"/>
    <property type="match status" value="1"/>
</dbReference>
<dbReference type="Gene3D" id="3.90.70.10">
    <property type="entry name" value="Cysteine proteinases"/>
    <property type="match status" value="2"/>
</dbReference>
<dbReference type="MEROPS" id="C01.067"/>
<sequence length="544" mass="59962">MLLLFGSATAARLPVDGSAAAAASLRPGAAREAPRFPESYSVNYTFTLPYTARVQQPAISYPVAFWRDAKAGRVRMDTYGSTQGKTFELVPRIDRLVCLKFGDEEGEEGRMSALPDITGWQFGGTEELNGEDADVWRYEARHEAKHVVYKFYAAADGTPHRLHMHGNDMISGSHFDEWVVDYSHYEAGRPHPDLFRTPDLCKREEAAAAGGRGRAGAQMRWAAMVPAVRYRGDAQYDVFLAGHGAARSHASLPDYQRRRELFHASRRLIEAHNARRDRQYTLEMNRFGDYSEEEFVALMLPKKAARQQRLLREGGAGGGARAEAVGATAEERGKLARHQLPYEARADATRLPASLTWRGTGADSVGVKDQATCGSCWSFAATGAMEGAWWLSTGQAVSLSEQQILDCSWGYRPERPEANLACDGGDPDAGGGFARVPRCDDGALMEALYSRGPLAISFDASRPSFRFFSSGVYVDTECAWKPDELDHSMVLVGYGTNEAGDYWEVKNSWSTHWGEKGYFKVSRTVNHACGVPADAYYAVVADDV</sequence>
<dbReference type="PANTHER" id="PTHR12411">
    <property type="entry name" value="CYSTEINE PROTEASE FAMILY C1-RELATED"/>
    <property type="match status" value="1"/>
</dbReference>
<evidence type="ECO:0000256" key="2">
    <source>
        <dbReference type="ARBA" id="ARBA00023157"/>
    </source>
</evidence>
<dbReference type="RefSeq" id="XP_005846150.1">
    <property type="nucleotide sequence ID" value="XM_005846088.1"/>
</dbReference>
<dbReference type="InterPro" id="IPR000668">
    <property type="entry name" value="Peptidase_C1A_C"/>
</dbReference>
<dbReference type="SMART" id="SM00645">
    <property type="entry name" value="Pept_C1"/>
    <property type="match status" value="1"/>
</dbReference>
<dbReference type="Proteomes" id="UP000008141">
    <property type="component" value="Unassembled WGS sequence"/>
</dbReference>
<dbReference type="STRING" id="554065.E1ZJT3"/>
<reference evidence="5 6" key="1">
    <citation type="journal article" date="2010" name="Plant Cell">
        <title>The Chlorella variabilis NC64A genome reveals adaptation to photosymbiosis, coevolution with viruses, and cryptic sex.</title>
        <authorList>
            <person name="Blanc G."/>
            <person name="Duncan G."/>
            <person name="Agarkova I."/>
            <person name="Borodovsky M."/>
            <person name="Gurnon J."/>
            <person name="Kuo A."/>
            <person name="Lindquist E."/>
            <person name="Lucas S."/>
            <person name="Pangilinan J."/>
            <person name="Polle J."/>
            <person name="Salamov A."/>
            <person name="Terry A."/>
            <person name="Yamada T."/>
            <person name="Dunigan D.D."/>
            <person name="Grigoriev I.V."/>
            <person name="Claverie J.M."/>
            <person name="Van Etten J.L."/>
        </authorList>
    </citation>
    <scope>NUCLEOTIDE SEQUENCE [LARGE SCALE GENOMIC DNA]</scope>
    <source>
        <strain evidence="5 6">NC64A</strain>
    </source>
</reference>
<dbReference type="SMART" id="SM00848">
    <property type="entry name" value="Inhibitor_I29"/>
    <property type="match status" value="1"/>
</dbReference>
<dbReference type="PRINTS" id="PR00705">
    <property type="entry name" value="PAPAIN"/>
</dbReference>
<protein>
    <recommendedName>
        <fullName evidence="7">Peptidase C1A papain C-terminal domain-containing protein</fullName>
    </recommendedName>
</protein>
<dbReference type="GO" id="GO:0006508">
    <property type="term" value="P:proteolysis"/>
    <property type="evidence" value="ECO:0007669"/>
    <property type="project" value="InterPro"/>
</dbReference>
<dbReference type="CDD" id="cd02248">
    <property type="entry name" value="Peptidase_C1A"/>
    <property type="match status" value="1"/>
</dbReference>
<gene>
    <name evidence="5" type="ORF">CHLNCDRAFT_136123</name>
</gene>
<evidence type="ECO:0000313" key="5">
    <source>
        <dbReference type="EMBL" id="EFN54048.1"/>
    </source>
</evidence>
<evidence type="ECO:0000259" key="3">
    <source>
        <dbReference type="SMART" id="SM00645"/>
    </source>
</evidence>
<feature type="domain" description="Peptidase C1A papain C-terminal" evidence="3">
    <location>
        <begin position="351"/>
        <end position="539"/>
    </location>
</feature>
<dbReference type="EMBL" id="GL433849">
    <property type="protein sequence ID" value="EFN54048.1"/>
    <property type="molecule type" value="Genomic_DNA"/>
</dbReference>
<dbReference type="InterPro" id="IPR013201">
    <property type="entry name" value="Prot_inhib_I29"/>
</dbReference>
<dbReference type="InterPro" id="IPR000169">
    <property type="entry name" value="Pept_cys_AS"/>
</dbReference>
<dbReference type="GO" id="GO:0008234">
    <property type="term" value="F:cysteine-type peptidase activity"/>
    <property type="evidence" value="ECO:0007669"/>
    <property type="project" value="InterPro"/>
</dbReference>
<dbReference type="InterPro" id="IPR039417">
    <property type="entry name" value="Peptidase_C1A_papain-like"/>
</dbReference>
<dbReference type="PROSITE" id="PS00639">
    <property type="entry name" value="THIOL_PROTEASE_HIS"/>
    <property type="match status" value="1"/>
</dbReference>
<evidence type="ECO:0008006" key="7">
    <source>
        <dbReference type="Google" id="ProtNLM"/>
    </source>
</evidence>
<dbReference type="Pfam" id="PF08246">
    <property type="entry name" value="Inhibitor_I29"/>
    <property type="match status" value="1"/>
</dbReference>
<keyword evidence="2" id="KW-1015">Disulfide bond</keyword>
<organism evidence="6">
    <name type="scientific">Chlorella variabilis</name>
    <name type="common">Green alga</name>
    <dbReference type="NCBI Taxonomy" id="554065"/>
    <lineage>
        <taxon>Eukaryota</taxon>
        <taxon>Viridiplantae</taxon>
        <taxon>Chlorophyta</taxon>
        <taxon>core chlorophytes</taxon>
        <taxon>Trebouxiophyceae</taxon>
        <taxon>Chlorellales</taxon>
        <taxon>Chlorellaceae</taxon>
        <taxon>Chlorella clade</taxon>
        <taxon>Chlorella</taxon>
    </lineage>
</organism>
<evidence type="ECO:0000313" key="6">
    <source>
        <dbReference type="Proteomes" id="UP000008141"/>
    </source>
</evidence>
<evidence type="ECO:0000256" key="1">
    <source>
        <dbReference type="ARBA" id="ARBA00008455"/>
    </source>
</evidence>
<dbReference type="eggNOG" id="KOG1543">
    <property type="taxonomic scope" value="Eukaryota"/>
</dbReference>
<dbReference type="GeneID" id="17353471"/>
<dbReference type="Pfam" id="PF00112">
    <property type="entry name" value="Peptidase_C1"/>
    <property type="match status" value="2"/>
</dbReference>